<protein>
    <submittedName>
        <fullName evidence="1">Uncharacterized protein</fullName>
    </submittedName>
</protein>
<keyword evidence="2" id="KW-1185">Reference proteome</keyword>
<evidence type="ECO:0000313" key="2">
    <source>
        <dbReference type="Proteomes" id="UP000249789"/>
    </source>
</evidence>
<gene>
    <name evidence="1" type="ORF">BO72DRAFT_501522</name>
</gene>
<sequence length="107" mass="12359">MLIKKAFPCTRQCSPADKRWLRSYTRGHLHAVWGLQTPWRHGVIRSQRIFTAAFVMLSSEKQRQNLKGTINDCMRRLRVFSLPEPASTRRSVLEPAWVVRVSADPAV</sequence>
<dbReference type="AlphaFoldDB" id="A0A8G1VU96"/>
<dbReference type="RefSeq" id="XP_040795908.1">
    <property type="nucleotide sequence ID" value="XM_040948990.1"/>
</dbReference>
<dbReference type="Proteomes" id="UP000249789">
    <property type="component" value="Unassembled WGS sequence"/>
</dbReference>
<name>A0A8G1VU96_9EURO</name>
<proteinExistence type="predicted"/>
<evidence type="ECO:0000313" key="1">
    <source>
        <dbReference type="EMBL" id="RAK71896.1"/>
    </source>
</evidence>
<organism evidence="1 2">
    <name type="scientific">Aspergillus fijiensis CBS 313.89</name>
    <dbReference type="NCBI Taxonomy" id="1448319"/>
    <lineage>
        <taxon>Eukaryota</taxon>
        <taxon>Fungi</taxon>
        <taxon>Dikarya</taxon>
        <taxon>Ascomycota</taxon>
        <taxon>Pezizomycotina</taxon>
        <taxon>Eurotiomycetes</taxon>
        <taxon>Eurotiomycetidae</taxon>
        <taxon>Eurotiales</taxon>
        <taxon>Aspergillaceae</taxon>
        <taxon>Aspergillus</taxon>
    </lineage>
</organism>
<dbReference type="GeneID" id="63866323"/>
<dbReference type="VEuPathDB" id="FungiDB:BO72DRAFT_501522"/>
<dbReference type="EMBL" id="KZ824707">
    <property type="protein sequence ID" value="RAK71896.1"/>
    <property type="molecule type" value="Genomic_DNA"/>
</dbReference>
<reference evidence="1 2" key="1">
    <citation type="submission" date="2018-02" db="EMBL/GenBank/DDBJ databases">
        <title>The genomes of Aspergillus section Nigri reveals drivers in fungal speciation.</title>
        <authorList>
            <consortium name="DOE Joint Genome Institute"/>
            <person name="Vesth T.C."/>
            <person name="Nybo J."/>
            <person name="Theobald S."/>
            <person name="Brandl J."/>
            <person name="Frisvad J.C."/>
            <person name="Nielsen K.F."/>
            <person name="Lyhne E.K."/>
            <person name="Kogle M.E."/>
            <person name="Kuo A."/>
            <person name="Riley R."/>
            <person name="Clum A."/>
            <person name="Nolan M."/>
            <person name="Lipzen A."/>
            <person name="Salamov A."/>
            <person name="Henrissat B."/>
            <person name="Wiebenga A."/>
            <person name="De vries R.P."/>
            <person name="Grigoriev I.V."/>
            <person name="Mortensen U.H."/>
            <person name="Andersen M.R."/>
            <person name="Baker S.E."/>
        </authorList>
    </citation>
    <scope>NUCLEOTIDE SEQUENCE [LARGE SCALE GENOMIC DNA]</scope>
    <source>
        <strain evidence="1 2">CBS 313.89</strain>
    </source>
</reference>
<accession>A0A8G1VU96</accession>